<reference evidence="2 3" key="1">
    <citation type="journal article" date="2012" name="J. Bacteriol.">
        <title>Complete genome sequences of Desulfosporosinus orientis DSM765T, Desulfosporosinus youngiae DSM17734T, Desulfosporosinus meridiei DSM13257T, and Desulfosporosinus acidiphilus DSM22704T.</title>
        <authorList>
            <person name="Pester M."/>
            <person name="Brambilla E."/>
            <person name="Alazard D."/>
            <person name="Rattei T."/>
            <person name="Weinmaier T."/>
            <person name="Han J."/>
            <person name="Lucas S."/>
            <person name="Lapidus A."/>
            <person name="Cheng J.F."/>
            <person name="Goodwin L."/>
            <person name="Pitluck S."/>
            <person name="Peters L."/>
            <person name="Ovchinnikova G."/>
            <person name="Teshima H."/>
            <person name="Detter J.C."/>
            <person name="Han C.S."/>
            <person name="Tapia R."/>
            <person name="Land M.L."/>
            <person name="Hauser L."/>
            <person name="Kyrpides N.C."/>
            <person name="Ivanova N.N."/>
            <person name="Pagani I."/>
            <person name="Huntmann M."/>
            <person name="Wei C.L."/>
            <person name="Davenport K.W."/>
            <person name="Daligault H."/>
            <person name="Chain P.S."/>
            <person name="Chen A."/>
            <person name="Mavromatis K."/>
            <person name="Markowitz V."/>
            <person name="Szeto E."/>
            <person name="Mikhailova N."/>
            <person name="Pati A."/>
            <person name="Wagner M."/>
            <person name="Woyke T."/>
            <person name="Ollivier B."/>
            <person name="Klenk H.P."/>
            <person name="Spring S."/>
            <person name="Loy A."/>
        </authorList>
    </citation>
    <scope>NUCLEOTIDE SEQUENCE [LARGE SCALE GENOMIC DNA]</scope>
    <source>
        <strain evidence="3">ATCC BAA-275 / DSM 13257 / NCIMB 13706 / S10</strain>
    </source>
</reference>
<dbReference type="AlphaFoldDB" id="J7IZ28"/>
<dbReference type="OrthoDB" id="1799095at2"/>
<dbReference type="HOGENOM" id="CLU_205134_0_0_9"/>
<gene>
    <name evidence="2" type="ordered locus">Desmer_2015</name>
</gene>
<sequence>MDKEDVNKINKGGEDMQAVPKEKDYKGLSISPEKLEKITIKPIVKDGKLLFDKNNKDHRYIVEEGEY</sequence>
<proteinExistence type="predicted"/>
<feature type="region of interest" description="Disordered" evidence="1">
    <location>
        <begin position="1"/>
        <end position="25"/>
    </location>
</feature>
<accession>J7IZ28</accession>
<dbReference type="STRING" id="768704.Desmer_2015"/>
<evidence type="ECO:0000313" key="2">
    <source>
        <dbReference type="EMBL" id="AFQ43961.1"/>
    </source>
</evidence>
<dbReference type="RefSeq" id="WP_014902875.1">
    <property type="nucleotide sequence ID" value="NC_018515.1"/>
</dbReference>
<reference evidence="3" key="2">
    <citation type="submission" date="2012-08" db="EMBL/GenBank/DDBJ databases">
        <title>Finished genome of Desulfosporosinus meridiei DSM 13257.</title>
        <authorList>
            <person name="Huntemann M."/>
            <person name="Wei C.-L."/>
            <person name="Han J."/>
            <person name="Detter J.C."/>
            <person name="Han C."/>
            <person name="Davenport K."/>
            <person name="Daligault H."/>
            <person name="Erkkila T."/>
            <person name="Gu W."/>
            <person name="Munk A.C.C."/>
            <person name="Teshima H."/>
            <person name="Xu Y."/>
            <person name="Chain P."/>
            <person name="Tapia R."/>
            <person name="Chen A."/>
            <person name="Krypides N."/>
            <person name="Mavromatis K."/>
            <person name="Markowitz V."/>
            <person name="Szeto E."/>
            <person name="Ivanova N."/>
            <person name="Mikhailova N."/>
            <person name="Ovchinnikova G."/>
            <person name="Pagani I."/>
            <person name="Pati A."/>
            <person name="Goodwin L."/>
            <person name="Peters L."/>
            <person name="Pitluck S."/>
            <person name="Woyke T."/>
            <person name="Pester M."/>
            <person name="Spring S."/>
            <person name="Ollivier B."/>
            <person name="Rattei T."/>
            <person name="Klenk H.-P."/>
            <person name="Wagner M."/>
            <person name="Loy A."/>
        </authorList>
    </citation>
    <scope>NUCLEOTIDE SEQUENCE [LARGE SCALE GENOMIC DNA]</scope>
    <source>
        <strain evidence="3">ATCC BAA-275 / DSM 13257 / NCIMB 13706 / S10</strain>
    </source>
</reference>
<evidence type="ECO:0000256" key="1">
    <source>
        <dbReference type="SAM" id="MobiDB-lite"/>
    </source>
</evidence>
<protein>
    <submittedName>
        <fullName evidence="2">Uncharacterized protein</fullName>
    </submittedName>
</protein>
<keyword evidence="3" id="KW-1185">Reference proteome</keyword>
<evidence type="ECO:0000313" key="3">
    <source>
        <dbReference type="Proteomes" id="UP000005262"/>
    </source>
</evidence>
<organism evidence="2 3">
    <name type="scientific">Desulfosporosinus meridiei (strain ATCC BAA-275 / DSM 13257 / KCTC 12902 / NCIMB 13706 / S10)</name>
    <dbReference type="NCBI Taxonomy" id="768704"/>
    <lineage>
        <taxon>Bacteria</taxon>
        <taxon>Bacillati</taxon>
        <taxon>Bacillota</taxon>
        <taxon>Clostridia</taxon>
        <taxon>Eubacteriales</taxon>
        <taxon>Desulfitobacteriaceae</taxon>
        <taxon>Desulfosporosinus</taxon>
    </lineage>
</organism>
<dbReference type="KEGG" id="dmi:Desmer_2015"/>
<dbReference type="EMBL" id="CP003629">
    <property type="protein sequence ID" value="AFQ43961.1"/>
    <property type="molecule type" value="Genomic_DNA"/>
</dbReference>
<dbReference type="Proteomes" id="UP000005262">
    <property type="component" value="Chromosome"/>
</dbReference>
<name>J7IZ28_DESMD</name>